<comment type="similarity">
    <text evidence="2">Belongs to the multi antimicrobial extrusion (MATE) (TC 2.A.66.1) family.</text>
</comment>
<evidence type="ECO:0000256" key="2">
    <source>
        <dbReference type="ARBA" id="ARBA00010199"/>
    </source>
</evidence>
<reference evidence="10" key="1">
    <citation type="journal article" date="2019" name="Int. J. Syst. Evol. Microbiol.">
        <title>The Global Catalogue of Microorganisms (GCM) 10K type strain sequencing project: providing services to taxonomists for standard genome sequencing and annotation.</title>
        <authorList>
            <consortium name="The Broad Institute Genomics Platform"/>
            <consortium name="The Broad Institute Genome Sequencing Center for Infectious Disease"/>
            <person name="Wu L."/>
            <person name="Ma J."/>
        </authorList>
    </citation>
    <scope>NUCLEOTIDE SEQUENCE [LARGE SCALE GENOMIC DNA]</scope>
    <source>
        <strain evidence="10">NBRC 103166</strain>
    </source>
</reference>
<evidence type="ECO:0000313" key="10">
    <source>
        <dbReference type="Proteomes" id="UP001157353"/>
    </source>
</evidence>
<feature type="transmembrane region" description="Helical" evidence="8">
    <location>
        <begin position="47"/>
        <end position="69"/>
    </location>
</feature>
<dbReference type="InterPro" id="IPR002528">
    <property type="entry name" value="MATE_fam"/>
</dbReference>
<comment type="caution">
    <text evidence="9">The sequence shown here is derived from an EMBL/GenBank/DDBJ whole genome shotgun (WGS) entry which is preliminary data.</text>
</comment>
<gene>
    <name evidence="9" type="primary">dinF</name>
    <name evidence="9" type="ORF">GCM10007916_17010</name>
</gene>
<keyword evidence="5 8" id="KW-0812">Transmembrane</keyword>
<organism evidence="9 10">
    <name type="scientific">Psychromonas marina</name>
    <dbReference type="NCBI Taxonomy" id="88364"/>
    <lineage>
        <taxon>Bacteria</taxon>
        <taxon>Pseudomonadati</taxon>
        <taxon>Pseudomonadota</taxon>
        <taxon>Gammaproteobacteria</taxon>
        <taxon>Alteromonadales</taxon>
        <taxon>Psychromonadaceae</taxon>
        <taxon>Psychromonas</taxon>
    </lineage>
</organism>
<feature type="transmembrane region" description="Helical" evidence="8">
    <location>
        <begin position="238"/>
        <end position="260"/>
    </location>
</feature>
<feature type="transmembrane region" description="Helical" evidence="8">
    <location>
        <begin position="138"/>
        <end position="159"/>
    </location>
</feature>
<dbReference type="CDD" id="cd13136">
    <property type="entry name" value="MATE_DinF_like"/>
    <property type="match status" value="1"/>
</dbReference>
<accession>A0ABQ6DZN5</accession>
<feature type="transmembrane region" description="Helical" evidence="8">
    <location>
        <begin position="280"/>
        <end position="299"/>
    </location>
</feature>
<dbReference type="Proteomes" id="UP001157353">
    <property type="component" value="Unassembled WGS sequence"/>
</dbReference>
<comment type="subcellular location">
    <subcellularLocation>
        <location evidence="1">Cell inner membrane</location>
        <topology evidence="1">Multi-pass membrane protein</topology>
    </subcellularLocation>
</comment>
<dbReference type="PIRSF" id="PIRSF006603">
    <property type="entry name" value="DinF"/>
    <property type="match status" value="1"/>
</dbReference>
<evidence type="ECO:0000256" key="7">
    <source>
        <dbReference type="ARBA" id="ARBA00023136"/>
    </source>
</evidence>
<feature type="transmembrane region" description="Helical" evidence="8">
    <location>
        <begin position="193"/>
        <end position="217"/>
    </location>
</feature>
<dbReference type="NCBIfam" id="TIGR00797">
    <property type="entry name" value="matE"/>
    <property type="match status" value="1"/>
</dbReference>
<keyword evidence="7 8" id="KW-0472">Membrane</keyword>
<feature type="transmembrane region" description="Helical" evidence="8">
    <location>
        <begin position="166"/>
        <end position="187"/>
    </location>
</feature>
<keyword evidence="4" id="KW-1003">Cell membrane</keyword>
<evidence type="ECO:0000256" key="8">
    <source>
        <dbReference type="SAM" id="Phobius"/>
    </source>
</evidence>
<evidence type="ECO:0000256" key="4">
    <source>
        <dbReference type="ARBA" id="ARBA00022475"/>
    </source>
</evidence>
<evidence type="ECO:0000256" key="6">
    <source>
        <dbReference type="ARBA" id="ARBA00022989"/>
    </source>
</evidence>
<dbReference type="EMBL" id="BSPQ01000005">
    <property type="protein sequence ID" value="GLS90634.1"/>
    <property type="molecule type" value="Genomic_DNA"/>
</dbReference>
<dbReference type="PANTHER" id="PTHR42893:SF46">
    <property type="entry name" value="PROTEIN DETOXIFICATION 44, CHLOROPLASTIC"/>
    <property type="match status" value="1"/>
</dbReference>
<feature type="transmembrane region" description="Helical" evidence="8">
    <location>
        <begin position="89"/>
        <end position="110"/>
    </location>
</feature>
<feature type="transmembrane region" description="Helical" evidence="8">
    <location>
        <begin position="417"/>
        <end position="437"/>
    </location>
</feature>
<evidence type="ECO:0000256" key="1">
    <source>
        <dbReference type="ARBA" id="ARBA00004429"/>
    </source>
</evidence>
<proteinExistence type="inferred from homology"/>
<evidence type="ECO:0000313" key="9">
    <source>
        <dbReference type="EMBL" id="GLS90634.1"/>
    </source>
</evidence>
<evidence type="ECO:0000256" key="3">
    <source>
        <dbReference type="ARBA" id="ARBA00022448"/>
    </source>
</evidence>
<feature type="transmembrane region" description="Helical" evidence="8">
    <location>
        <begin position="15"/>
        <end position="35"/>
    </location>
</feature>
<keyword evidence="6 8" id="KW-1133">Transmembrane helix</keyword>
<feature type="transmembrane region" description="Helical" evidence="8">
    <location>
        <begin position="361"/>
        <end position="382"/>
    </location>
</feature>
<feature type="transmembrane region" description="Helical" evidence="8">
    <location>
        <begin position="319"/>
        <end position="341"/>
    </location>
</feature>
<protein>
    <submittedName>
        <fullName evidence="9">MATE family efflux transporter</fullName>
    </submittedName>
</protein>
<dbReference type="PANTHER" id="PTHR42893">
    <property type="entry name" value="PROTEIN DETOXIFICATION 44, CHLOROPLASTIC-RELATED"/>
    <property type="match status" value="1"/>
</dbReference>
<keyword evidence="10" id="KW-1185">Reference proteome</keyword>
<name>A0ABQ6DZN5_9GAMM</name>
<evidence type="ECO:0000256" key="5">
    <source>
        <dbReference type="ARBA" id="ARBA00022692"/>
    </source>
</evidence>
<dbReference type="InterPro" id="IPR048279">
    <property type="entry name" value="MdtK-like"/>
</dbReference>
<dbReference type="RefSeq" id="WP_284203756.1">
    <property type="nucleotide sequence ID" value="NZ_BSPQ01000005.1"/>
</dbReference>
<keyword evidence="3" id="KW-0813">Transport</keyword>
<sequence>MLKNAFLNITNHQKIFAIALPMMLSNISVPLLGLVDTAVIGHLPESYYLAGVAVGSMVVTLLFWILVFLRMSTTGLVAQAVGANDHPQVLRLLMQSIFIALILAIIILLLQSPLSSLAFHFVEGSDKVLYYAQQYFDIRIWSAPAALINMVLLGWLLGMQNAKAPMLLLIVANTVNIVLDLLFVVGFEWGVAGVAWASLCADYIALACGLFIVYRTIKPFYTQGDITRLSKQVFNLKALAPFILLNRDIFIRTLCLQVTYTFMTMQGVKLGDDIVSANSVLMHFLLIISFSMDGLAYAVEALVGKNIGQRCLQKLRESIYLTLFWASIFSVVQLLLFYLFGAWLIEQITSIEAVQTEAMRYLPWLILIPLTSMLGFVFDGVFIGMTRGTEMRNSMIFSLLVVYFPVWFMFANEGNHALWIAMNAFMFARGISLLWIYKKLERRQLLLV</sequence>
<dbReference type="Pfam" id="PF01554">
    <property type="entry name" value="MatE"/>
    <property type="match status" value="2"/>
</dbReference>
<dbReference type="InterPro" id="IPR044644">
    <property type="entry name" value="DinF-like"/>
</dbReference>
<feature type="transmembrane region" description="Helical" evidence="8">
    <location>
        <begin position="394"/>
        <end position="411"/>
    </location>
</feature>